<sequence length="76" mass="8116">MMSQQYFKLLVVFLGLIAMIAPIAKGKSKNKPRIPKCGSTAATCKKGTPSCVGYTPSCGQGGKFNKCPEGVKCLRF</sequence>
<dbReference type="InParanoid" id="F4RYD3"/>
<feature type="chain" id="PRO_5003315694" evidence="1">
    <location>
        <begin position="27"/>
        <end position="76"/>
    </location>
</feature>
<proteinExistence type="predicted"/>
<accession>F4RYD3</accession>
<keyword evidence="3" id="KW-1185">Reference proteome</keyword>
<dbReference type="GeneID" id="18926774"/>
<dbReference type="VEuPathDB" id="FungiDB:MELLADRAFT_124479"/>
<name>F4RYD3_MELLP</name>
<dbReference type="HOGENOM" id="CLU_183918_0_0_1"/>
<dbReference type="RefSeq" id="XP_007414283.1">
    <property type="nucleotide sequence ID" value="XM_007414221.1"/>
</dbReference>
<reference evidence="3" key="1">
    <citation type="journal article" date="2011" name="Proc. Natl. Acad. Sci. U.S.A.">
        <title>Obligate biotrophy features unraveled by the genomic analysis of rust fungi.</title>
        <authorList>
            <person name="Duplessis S."/>
            <person name="Cuomo C.A."/>
            <person name="Lin Y.-C."/>
            <person name="Aerts A."/>
            <person name="Tisserant E."/>
            <person name="Veneault-Fourrey C."/>
            <person name="Joly D.L."/>
            <person name="Hacquard S."/>
            <person name="Amselem J."/>
            <person name="Cantarel B.L."/>
            <person name="Chiu R."/>
            <person name="Coutinho P.M."/>
            <person name="Feau N."/>
            <person name="Field M."/>
            <person name="Frey P."/>
            <person name="Gelhaye E."/>
            <person name="Goldberg J."/>
            <person name="Grabherr M.G."/>
            <person name="Kodira C.D."/>
            <person name="Kohler A."/>
            <person name="Kuees U."/>
            <person name="Lindquist E.A."/>
            <person name="Lucas S.M."/>
            <person name="Mago R."/>
            <person name="Mauceli E."/>
            <person name="Morin E."/>
            <person name="Murat C."/>
            <person name="Pangilinan J.L."/>
            <person name="Park R."/>
            <person name="Pearson M."/>
            <person name="Quesneville H."/>
            <person name="Rouhier N."/>
            <person name="Sakthikumar S."/>
            <person name="Salamov A.A."/>
            <person name="Schmutz J."/>
            <person name="Selles B."/>
            <person name="Shapiro H."/>
            <person name="Tanguay P."/>
            <person name="Tuskan G.A."/>
            <person name="Henrissat B."/>
            <person name="Van de Peer Y."/>
            <person name="Rouze P."/>
            <person name="Ellis J.G."/>
            <person name="Dodds P.N."/>
            <person name="Schein J.E."/>
            <person name="Zhong S."/>
            <person name="Hamelin R.C."/>
            <person name="Grigoriev I.V."/>
            <person name="Szabo L.J."/>
            <person name="Martin F."/>
        </authorList>
    </citation>
    <scope>NUCLEOTIDE SEQUENCE [LARGE SCALE GENOMIC DNA]</scope>
    <source>
        <strain evidence="3">98AG31 / pathotype 3-4-7</strain>
    </source>
</reference>
<dbReference type="EMBL" id="GL883130">
    <property type="protein sequence ID" value="EGG02594.1"/>
    <property type="molecule type" value="Genomic_DNA"/>
</dbReference>
<evidence type="ECO:0000256" key="1">
    <source>
        <dbReference type="SAM" id="SignalP"/>
    </source>
</evidence>
<gene>
    <name evidence="2" type="ORF">MELLADRAFT_124479</name>
</gene>
<feature type="signal peptide" evidence="1">
    <location>
        <begin position="1"/>
        <end position="26"/>
    </location>
</feature>
<protein>
    <submittedName>
        <fullName evidence="2">Secreted protein</fullName>
    </submittedName>
</protein>
<dbReference type="KEGG" id="mlr:MELLADRAFT_124479"/>
<organism evidence="3">
    <name type="scientific">Melampsora larici-populina (strain 98AG31 / pathotype 3-4-7)</name>
    <name type="common">Poplar leaf rust fungus</name>
    <dbReference type="NCBI Taxonomy" id="747676"/>
    <lineage>
        <taxon>Eukaryota</taxon>
        <taxon>Fungi</taxon>
        <taxon>Dikarya</taxon>
        <taxon>Basidiomycota</taxon>
        <taxon>Pucciniomycotina</taxon>
        <taxon>Pucciniomycetes</taxon>
        <taxon>Pucciniales</taxon>
        <taxon>Melampsoraceae</taxon>
        <taxon>Melampsora</taxon>
    </lineage>
</organism>
<evidence type="ECO:0000313" key="3">
    <source>
        <dbReference type="Proteomes" id="UP000001072"/>
    </source>
</evidence>
<dbReference type="Proteomes" id="UP000001072">
    <property type="component" value="Unassembled WGS sequence"/>
</dbReference>
<evidence type="ECO:0000313" key="2">
    <source>
        <dbReference type="EMBL" id="EGG02594.1"/>
    </source>
</evidence>
<keyword evidence="1" id="KW-0732">Signal</keyword>
<dbReference type="AlphaFoldDB" id="F4RYD3"/>